<dbReference type="InterPro" id="IPR000595">
    <property type="entry name" value="cNMP-bd_dom"/>
</dbReference>
<dbReference type="CDD" id="cd00038">
    <property type="entry name" value="CAP_ED"/>
    <property type="match status" value="1"/>
</dbReference>
<dbReference type="InterPro" id="IPR018490">
    <property type="entry name" value="cNMP-bd_dom_sf"/>
</dbReference>
<comment type="caution">
    <text evidence="2">The sequence shown here is derived from an EMBL/GenBank/DDBJ whole genome shotgun (WGS) entry which is preliminary data.</text>
</comment>
<name>A0ABV0BXZ4_9SPHI</name>
<evidence type="ECO:0000313" key="3">
    <source>
        <dbReference type="Proteomes" id="UP001409291"/>
    </source>
</evidence>
<accession>A0ABV0BXZ4</accession>
<dbReference type="InterPro" id="IPR014710">
    <property type="entry name" value="RmlC-like_jellyroll"/>
</dbReference>
<evidence type="ECO:0000313" key="2">
    <source>
        <dbReference type="EMBL" id="MEN5379664.1"/>
    </source>
</evidence>
<dbReference type="Gene3D" id="2.60.120.10">
    <property type="entry name" value="Jelly Rolls"/>
    <property type="match status" value="1"/>
</dbReference>
<dbReference type="SUPFAM" id="SSF51206">
    <property type="entry name" value="cAMP-binding domain-like"/>
    <property type="match status" value="1"/>
</dbReference>
<organism evidence="2 3">
    <name type="scientific">Sphingobacterium kitahiroshimense</name>
    <dbReference type="NCBI Taxonomy" id="470446"/>
    <lineage>
        <taxon>Bacteria</taxon>
        <taxon>Pseudomonadati</taxon>
        <taxon>Bacteroidota</taxon>
        <taxon>Sphingobacteriia</taxon>
        <taxon>Sphingobacteriales</taxon>
        <taxon>Sphingobacteriaceae</taxon>
        <taxon>Sphingobacterium</taxon>
    </lineage>
</organism>
<evidence type="ECO:0000259" key="1">
    <source>
        <dbReference type="PROSITE" id="PS50042"/>
    </source>
</evidence>
<dbReference type="Pfam" id="PF00027">
    <property type="entry name" value="cNMP_binding"/>
    <property type="match status" value="1"/>
</dbReference>
<reference evidence="2 3" key="1">
    <citation type="submission" date="2024-04" db="EMBL/GenBank/DDBJ databases">
        <title>WGS of bacteria from Torrens River.</title>
        <authorList>
            <person name="Wyrsch E.R."/>
            <person name="Drigo B."/>
        </authorList>
    </citation>
    <scope>NUCLEOTIDE SEQUENCE [LARGE SCALE GENOMIC DNA]</scope>
    <source>
        <strain evidence="2 3">TWI391</strain>
    </source>
</reference>
<dbReference type="RefSeq" id="WP_346582534.1">
    <property type="nucleotide sequence ID" value="NZ_JBDJNQ010000011.1"/>
</dbReference>
<gene>
    <name evidence="2" type="ORF">ABE541_20515</name>
</gene>
<keyword evidence="3" id="KW-1185">Reference proteome</keyword>
<proteinExistence type="predicted"/>
<dbReference type="Proteomes" id="UP001409291">
    <property type="component" value="Unassembled WGS sequence"/>
</dbReference>
<sequence>MTEKIQLKKIDELIQNLDSETLSALENIRELKRYKKGEFLLHQDKLCRYSFWIEQGILRKFYWNDTKEITTELIFEHDIAVSFDSYVIQKPSKEFIQAVTDVTVYQTEAQSFQMLKAKFPKLVELDLMMTEYYAMWLEKRLFEFRTRNATERYLQLLRQQPHIILEVPLTYIASYLGISLETLSRIRSKI</sequence>
<dbReference type="PROSITE" id="PS50042">
    <property type="entry name" value="CNMP_BINDING_3"/>
    <property type="match status" value="1"/>
</dbReference>
<dbReference type="EMBL" id="JBDJNQ010000011">
    <property type="protein sequence ID" value="MEN5379664.1"/>
    <property type="molecule type" value="Genomic_DNA"/>
</dbReference>
<feature type="domain" description="Cyclic nucleotide-binding" evidence="1">
    <location>
        <begin position="13"/>
        <end position="115"/>
    </location>
</feature>
<protein>
    <submittedName>
        <fullName evidence="2">Crp/Fnr family transcriptional regulator</fullName>
    </submittedName>
</protein>